<protein>
    <submittedName>
        <fullName evidence="5">Succinyl-diaminopimelate desuccinylase</fullName>
    </submittedName>
</protein>
<reference evidence="5" key="1">
    <citation type="submission" date="2024-07" db="EMBL/GenBank/DDBJ databases">
        <title>Complete genome sequence of Verrucomicrobiaceae bacterium NT6N.</title>
        <authorList>
            <person name="Huang C."/>
            <person name="Takami H."/>
            <person name="Hamasaki K."/>
        </authorList>
    </citation>
    <scope>NUCLEOTIDE SEQUENCE</scope>
    <source>
        <strain evidence="5">NT6N</strain>
    </source>
</reference>
<dbReference type="GO" id="GO:0008777">
    <property type="term" value="F:acetylornithine deacetylase activity"/>
    <property type="evidence" value="ECO:0007669"/>
    <property type="project" value="TreeGrafter"/>
</dbReference>
<accession>A0AAT9FQZ9</accession>
<dbReference type="Pfam" id="PF07687">
    <property type="entry name" value="M20_dimer"/>
    <property type="match status" value="1"/>
</dbReference>
<keyword evidence="2" id="KW-0378">Hydrolase</keyword>
<dbReference type="EMBL" id="AP026866">
    <property type="protein sequence ID" value="BDS08360.1"/>
    <property type="molecule type" value="Genomic_DNA"/>
</dbReference>
<dbReference type="SUPFAM" id="SSF53187">
    <property type="entry name" value="Zn-dependent exopeptidases"/>
    <property type="match status" value="1"/>
</dbReference>
<evidence type="ECO:0000256" key="3">
    <source>
        <dbReference type="ARBA" id="ARBA00023285"/>
    </source>
</evidence>
<dbReference type="InterPro" id="IPR050072">
    <property type="entry name" value="Peptidase_M20A"/>
</dbReference>
<dbReference type="SUPFAM" id="SSF55031">
    <property type="entry name" value="Bacterial exopeptidase dimerisation domain"/>
    <property type="match status" value="1"/>
</dbReference>
<evidence type="ECO:0000256" key="1">
    <source>
        <dbReference type="ARBA" id="ARBA00022723"/>
    </source>
</evidence>
<dbReference type="GO" id="GO:0006526">
    <property type="term" value="P:L-arginine biosynthetic process"/>
    <property type="evidence" value="ECO:0007669"/>
    <property type="project" value="TreeGrafter"/>
</dbReference>
<evidence type="ECO:0000256" key="2">
    <source>
        <dbReference type="ARBA" id="ARBA00022801"/>
    </source>
</evidence>
<dbReference type="InterPro" id="IPR011650">
    <property type="entry name" value="Peptidase_M20_dimer"/>
</dbReference>
<proteinExistence type="predicted"/>
<sequence>MPTDVVSLLQALIRIPSVNPDCSPTGDGEAAMANYVQSYLEDIGYSVTQEEILPNRPNLIARAPGPENRPRILLGPHLDTVSVAGMDMDTFGKISEDGRVLGRGASDTKGPMAAMLQALSNCQGLLAELPVAVDFIGFMGEEASQHGSKHFAEHHANEYEFAMAGEPTSLDIVHLTKGSLWATLTATGKAAHASQPELGDNAILKLARALDKLDNTLSPQLKEYTHPVLGHSTLNVGTFIGGKQPNIVPDLASAQIDIRMTPSLTEASGAQALVEKVIAEQELPLKVVNPHENPPMDVPADNPWIQKMIAANTESKPVGAPWFSDAAHLNAAGLPSICIGPGSIDQAHTKDEFIKISDLEAGVVYFERLIKYLAY</sequence>
<keyword evidence="1" id="KW-0479">Metal-binding</keyword>
<dbReference type="Gene3D" id="3.30.70.360">
    <property type="match status" value="1"/>
</dbReference>
<name>A0AAT9FQZ9_9BACT</name>
<dbReference type="InterPro" id="IPR002933">
    <property type="entry name" value="Peptidase_M20"/>
</dbReference>
<dbReference type="InterPro" id="IPR036264">
    <property type="entry name" value="Bact_exopeptidase_dim_dom"/>
</dbReference>
<evidence type="ECO:0000313" key="5">
    <source>
        <dbReference type="EMBL" id="BDS08360.1"/>
    </source>
</evidence>
<dbReference type="CDD" id="cd08659">
    <property type="entry name" value="M20_ArgE_DapE-like"/>
    <property type="match status" value="1"/>
</dbReference>
<dbReference type="Gene3D" id="3.40.630.10">
    <property type="entry name" value="Zn peptidases"/>
    <property type="match status" value="1"/>
</dbReference>
<dbReference type="KEGG" id="osu:NT6N_34000"/>
<dbReference type="AlphaFoldDB" id="A0AAT9FQZ9"/>
<evidence type="ECO:0000259" key="4">
    <source>
        <dbReference type="Pfam" id="PF07687"/>
    </source>
</evidence>
<feature type="domain" description="Peptidase M20 dimerisation" evidence="4">
    <location>
        <begin position="176"/>
        <end position="277"/>
    </location>
</feature>
<dbReference type="PANTHER" id="PTHR43808:SF31">
    <property type="entry name" value="N-ACETYL-L-CITRULLINE DEACETYLASE"/>
    <property type="match status" value="1"/>
</dbReference>
<dbReference type="Pfam" id="PF01546">
    <property type="entry name" value="Peptidase_M20"/>
    <property type="match status" value="1"/>
</dbReference>
<dbReference type="PANTHER" id="PTHR43808">
    <property type="entry name" value="ACETYLORNITHINE DEACETYLASE"/>
    <property type="match status" value="1"/>
</dbReference>
<gene>
    <name evidence="5" type="ORF">NT6N_34000</name>
</gene>
<keyword evidence="3" id="KW-0170">Cobalt</keyword>
<dbReference type="GO" id="GO:0046872">
    <property type="term" value="F:metal ion binding"/>
    <property type="evidence" value="ECO:0007669"/>
    <property type="project" value="UniProtKB-KW"/>
</dbReference>
<organism evidence="5">
    <name type="scientific">Oceaniferula spumae</name>
    <dbReference type="NCBI Taxonomy" id="2979115"/>
    <lineage>
        <taxon>Bacteria</taxon>
        <taxon>Pseudomonadati</taxon>
        <taxon>Verrucomicrobiota</taxon>
        <taxon>Verrucomicrobiia</taxon>
        <taxon>Verrucomicrobiales</taxon>
        <taxon>Verrucomicrobiaceae</taxon>
        <taxon>Oceaniferula</taxon>
    </lineage>
</organism>